<dbReference type="Proteomes" id="UP000789759">
    <property type="component" value="Unassembled WGS sequence"/>
</dbReference>
<keyword evidence="2" id="KW-1185">Reference proteome</keyword>
<organism evidence="1 2">
    <name type="scientific">Cetraspora pellucida</name>
    <dbReference type="NCBI Taxonomy" id="1433469"/>
    <lineage>
        <taxon>Eukaryota</taxon>
        <taxon>Fungi</taxon>
        <taxon>Fungi incertae sedis</taxon>
        <taxon>Mucoromycota</taxon>
        <taxon>Glomeromycotina</taxon>
        <taxon>Glomeromycetes</taxon>
        <taxon>Diversisporales</taxon>
        <taxon>Gigasporaceae</taxon>
        <taxon>Cetraspora</taxon>
    </lineage>
</organism>
<sequence>DLTNEESVKIINDYSPNFNKKDTELDYLNDITYIESKTTLSLDHLDKSIFYDNSVPSLEANSYIASQLYNTTDRDELDQGELDQGELDQGELDQGELDQGELDKGELDEDKSDNESCLELVVGLSFLSWDSFKVWLNPTYVYTKSSTHDPNVIFDSTKHRNAKSQRTKCSWKLCITYPKTIAQVKINSFENFHNHTLTPMINEIATQFRKLTSDILSDI</sequence>
<dbReference type="OrthoDB" id="10372384at2759"/>
<evidence type="ECO:0000313" key="1">
    <source>
        <dbReference type="EMBL" id="CAG8722522.1"/>
    </source>
</evidence>
<proteinExistence type="predicted"/>
<dbReference type="EMBL" id="CAJVQA010013215">
    <property type="protein sequence ID" value="CAG8722522.1"/>
    <property type="molecule type" value="Genomic_DNA"/>
</dbReference>
<accession>A0A9N9NBM7</accession>
<evidence type="ECO:0000313" key="2">
    <source>
        <dbReference type="Proteomes" id="UP000789759"/>
    </source>
</evidence>
<feature type="non-terminal residue" evidence="1">
    <location>
        <position position="1"/>
    </location>
</feature>
<dbReference type="AlphaFoldDB" id="A0A9N9NBM7"/>
<protein>
    <submittedName>
        <fullName evidence="1">15362_t:CDS:1</fullName>
    </submittedName>
</protein>
<reference evidence="1" key="1">
    <citation type="submission" date="2021-06" db="EMBL/GenBank/DDBJ databases">
        <authorList>
            <person name="Kallberg Y."/>
            <person name="Tangrot J."/>
            <person name="Rosling A."/>
        </authorList>
    </citation>
    <scope>NUCLEOTIDE SEQUENCE</scope>
    <source>
        <strain evidence="1">FL966</strain>
    </source>
</reference>
<comment type="caution">
    <text evidence="1">The sequence shown here is derived from an EMBL/GenBank/DDBJ whole genome shotgun (WGS) entry which is preliminary data.</text>
</comment>
<gene>
    <name evidence="1" type="ORF">CPELLU_LOCUS12981</name>
</gene>
<name>A0A9N9NBM7_9GLOM</name>